<dbReference type="Proteomes" id="UP001595926">
    <property type="component" value="Unassembled WGS sequence"/>
</dbReference>
<keyword evidence="4" id="KW-1185">Reference proteome</keyword>
<evidence type="ECO:0000259" key="1">
    <source>
        <dbReference type="Pfam" id="PF01408"/>
    </source>
</evidence>
<dbReference type="InterPro" id="IPR000683">
    <property type="entry name" value="Gfo/Idh/MocA-like_OxRdtase_N"/>
</dbReference>
<protein>
    <submittedName>
        <fullName evidence="3">Gfo/Idh/MocA family protein</fullName>
    </submittedName>
</protein>
<gene>
    <name evidence="3" type="ORF">ACFPDQ_02325</name>
</gene>
<feature type="domain" description="Gfo/Idh/MocA-like oxidoreductase N-terminal" evidence="1">
    <location>
        <begin position="3"/>
        <end position="123"/>
    </location>
</feature>
<dbReference type="Pfam" id="PF01408">
    <property type="entry name" value="GFO_IDH_MocA"/>
    <property type="match status" value="1"/>
</dbReference>
<dbReference type="Pfam" id="PF02894">
    <property type="entry name" value="GFO_IDH_MocA_C"/>
    <property type="match status" value="1"/>
</dbReference>
<evidence type="ECO:0000259" key="2">
    <source>
        <dbReference type="Pfam" id="PF02894"/>
    </source>
</evidence>
<dbReference type="SUPFAM" id="SSF51735">
    <property type="entry name" value="NAD(P)-binding Rossmann-fold domains"/>
    <property type="match status" value="1"/>
</dbReference>
<accession>A0ABV9TAP9</accession>
<dbReference type="PANTHER" id="PTHR43249">
    <property type="entry name" value="UDP-N-ACETYL-2-AMINO-2-DEOXY-D-GLUCURONATE OXIDASE"/>
    <property type="match status" value="1"/>
</dbReference>
<name>A0ABV9TAP9_9GAMM</name>
<dbReference type="RefSeq" id="WP_119330394.1">
    <property type="nucleotide sequence ID" value="NZ_JBHSJH010000001.1"/>
</dbReference>
<evidence type="ECO:0000313" key="3">
    <source>
        <dbReference type="EMBL" id="MFC4891881.1"/>
    </source>
</evidence>
<dbReference type="EMBL" id="JBHSJH010000001">
    <property type="protein sequence ID" value="MFC4891881.1"/>
    <property type="molecule type" value="Genomic_DNA"/>
</dbReference>
<dbReference type="Gene3D" id="3.40.50.720">
    <property type="entry name" value="NAD(P)-binding Rossmann-like Domain"/>
    <property type="match status" value="1"/>
</dbReference>
<dbReference type="InterPro" id="IPR036291">
    <property type="entry name" value="NAD(P)-bd_dom_sf"/>
</dbReference>
<reference evidence="4" key="1">
    <citation type="journal article" date="2019" name="Int. J. Syst. Evol. Microbiol.">
        <title>The Global Catalogue of Microorganisms (GCM) 10K type strain sequencing project: providing services to taxonomists for standard genome sequencing and annotation.</title>
        <authorList>
            <consortium name="The Broad Institute Genomics Platform"/>
            <consortium name="The Broad Institute Genome Sequencing Center for Infectious Disease"/>
            <person name="Wu L."/>
            <person name="Ma J."/>
        </authorList>
    </citation>
    <scope>NUCLEOTIDE SEQUENCE [LARGE SCALE GENOMIC DNA]</scope>
    <source>
        <strain evidence="4">CGMCC 1.13718</strain>
    </source>
</reference>
<dbReference type="InterPro" id="IPR004104">
    <property type="entry name" value="Gfo/Idh/MocA-like_OxRdtase_C"/>
</dbReference>
<dbReference type="PANTHER" id="PTHR43249:SF1">
    <property type="entry name" value="D-GLUCOSIDE 3-DEHYDROGENASE"/>
    <property type="match status" value="1"/>
</dbReference>
<evidence type="ECO:0000313" key="4">
    <source>
        <dbReference type="Proteomes" id="UP001595926"/>
    </source>
</evidence>
<sequence>MKNFALIGAAGYIAPRHMKAIKETNNNLIAAMDIFDSVGIIESYFPEASFFKEFERFERHVNKLQHTNDKTDYVSICSPNYLHDSHIRFALRNGTHAISEKPLVLNPWTLDALEQVEKETGKNIYNILQLRVHPSIIALKQKIANGPKDKIYDIDLTYLTSRGNWYYTTWKADVEKSGGLASNIGVHFFDMLYWIFGDVKQNIVHIREEDKIAGYIELENARVRWFLSIDYDMLPDEIKTKGQRTYRSITVDSEEIEFSEGFADLHTMTYQGILTGEGYRVSDARVAIETVFKIRHIDPIGLKGDYHPFCNKAVKKPFSKFSRDLIRKYMEK</sequence>
<feature type="domain" description="Gfo/Idh/MocA-like oxidoreductase C-terminal" evidence="2">
    <location>
        <begin position="140"/>
        <end position="226"/>
    </location>
</feature>
<proteinExistence type="predicted"/>
<comment type="caution">
    <text evidence="3">The sequence shown here is derived from an EMBL/GenBank/DDBJ whole genome shotgun (WGS) entry which is preliminary data.</text>
</comment>
<dbReference type="Gene3D" id="3.30.360.10">
    <property type="entry name" value="Dihydrodipicolinate Reductase, domain 2"/>
    <property type="match status" value="1"/>
</dbReference>
<organism evidence="3 4">
    <name type="scientific">Pseudofrancisella aestuarii</name>
    <dbReference type="NCBI Taxonomy" id="2670347"/>
    <lineage>
        <taxon>Bacteria</taxon>
        <taxon>Pseudomonadati</taxon>
        <taxon>Pseudomonadota</taxon>
        <taxon>Gammaproteobacteria</taxon>
        <taxon>Thiotrichales</taxon>
        <taxon>Francisellaceae</taxon>
        <taxon>Pseudofrancisella</taxon>
    </lineage>
</organism>
<dbReference type="InterPro" id="IPR052515">
    <property type="entry name" value="Gfo/Idh/MocA_Oxidoreductase"/>
</dbReference>